<dbReference type="Proteomes" id="UP000069241">
    <property type="component" value="Chromosome"/>
</dbReference>
<accession>A0A0X8JKR2</accession>
<proteinExistence type="predicted"/>
<reference evidence="3" key="1">
    <citation type="submission" date="2016-02" db="EMBL/GenBank/DDBJ databases">
        <authorList>
            <person name="Holder M.E."/>
            <person name="Ajami N.J."/>
            <person name="Petrosino J.F."/>
        </authorList>
    </citation>
    <scope>NUCLEOTIDE SEQUENCE [LARGE SCALE GENOMIC DNA]</scope>
    <source>
        <strain evidence="3">CCUG 45958</strain>
    </source>
</reference>
<name>A0A0X8JKR2_9BACT</name>
<evidence type="ECO:0000259" key="1">
    <source>
        <dbReference type="Pfam" id="PF13524"/>
    </source>
</evidence>
<dbReference type="EMBL" id="CP014229">
    <property type="protein sequence ID" value="AMD90563.1"/>
    <property type="molecule type" value="Genomic_DNA"/>
</dbReference>
<evidence type="ECO:0000313" key="2">
    <source>
        <dbReference type="EMBL" id="AMD90563.1"/>
    </source>
</evidence>
<dbReference type="InterPro" id="IPR055259">
    <property type="entry name" value="YkvP/CgeB_Glyco_trans-like"/>
</dbReference>
<sequence>MSESMRAPRRVSLPDFAGRSLSLPDNPESWERLGVGKDVLLLGLGPGRPGDLPFARGGVDGARVFWLDEPETLRRLDVAHSGAGRRSLPGHWQQITPEDIVALAARCSVFFYRPGLRLAPDFWGPLLGRLGAARLEERTRRTVIEDATKHVAEVGGRRPVLLPGTERQLLHQELRQALGEAGFGPVLESVPMCRDTENLLAAWENLLAGSNPALLLSVNLRGLDPEGRIFYLCQALGVPVAVWFVDNPWHLLSGLRLPWWQEAALFVTDESFIPGLRAAGARRVFYLPLAVAPQMWRDLPDENEAADLVQNPPLFVGRSAFPERERFFAAARVLQGLEQEARTLLTHSGGPAEGPHFHWWLRKSGVAPWPGQDVRCVGLGAEICSQANRARWVRAGLEAGMRVVGDAGWQDLLPGLEVLPPVDYYTVLPDIYRRAGAVLNVTSLLLPQSLSQRHFDVWAAGGLLLSDATPGLRLFPEALTRPVTLSSPADLLPRLAALRADPARTRELRQAWREHIRSGHAYSHRVAQLRDTLGI</sequence>
<feature type="domain" description="Spore protein YkvP/CgeB glycosyl transferase-like" evidence="1">
    <location>
        <begin position="398"/>
        <end position="530"/>
    </location>
</feature>
<keyword evidence="3" id="KW-1185">Reference proteome</keyword>
<evidence type="ECO:0000313" key="3">
    <source>
        <dbReference type="Proteomes" id="UP000069241"/>
    </source>
</evidence>
<gene>
    <name evidence="2" type="ORF">AXF13_10790</name>
</gene>
<organism evidence="2 3">
    <name type="scientific">Desulfovibrio fairfieldensis</name>
    <dbReference type="NCBI Taxonomy" id="44742"/>
    <lineage>
        <taxon>Bacteria</taxon>
        <taxon>Pseudomonadati</taxon>
        <taxon>Thermodesulfobacteriota</taxon>
        <taxon>Desulfovibrionia</taxon>
        <taxon>Desulfovibrionales</taxon>
        <taxon>Desulfovibrionaceae</taxon>
        <taxon>Desulfovibrio</taxon>
    </lineage>
</organism>
<dbReference type="Pfam" id="PF13524">
    <property type="entry name" value="Glyco_trans_1_2"/>
    <property type="match status" value="1"/>
</dbReference>
<protein>
    <recommendedName>
        <fullName evidence="1">Spore protein YkvP/CgeB glycosyl transferase-like domain-containing protein</fullName>
    </recommendedName>
</protein>
<dbReference type="AlphaFoldDB" id="A0A0X8JKR2"/>
<dbReference type="RefSeq" id="WP_062253208.1">
    <property type="nucleotide sequence ID" value="NZ_CP014229.1"/>
</dbReference>
<dbReference type="KEGG" id="dfi:AXF13_10790"/>
<dbReference type="STRING" id="44742.AXF13_10790"/>